<name>A0A368GJY9_ANCCA</name>
<sequence length="211" mass="23636">MATTAVFLCGQLGALSVVLNVFVITALIRNRRRVLTNVFYVIVLHCAVLDVARGLCLIVYGLPYFANTIYKINLSISTKVALFRSSTFALVVLRICNMLTIFNLLVFTTNEFIVIRYPLHYRRYFRRRAVCGILCCCWVISIVMGLGLLVPPSSPYLQDPDEKPWHIDIATLSMLMISLLCFLVLAVVVVSASSEHRSSLVAEQKVKSSLV</sequence>
<keyword evidence="6 10" id="KW-0472">Membrane</keyword>
<keyword evidence="8" id="KW-0325">Glycoprotein</keyword>
<keyword evidence="4 10" id="KW-1133">Transmembrane helix</keyword>
<evidence type="ECO:0000256" key="1">
    <source>
        <dbReference type="ARBA" id="ARBA00004651"/>
    </source>
</evidence>
<evidence type="ECO:0000256" key="8">
    <source>
        <dbReference type="ARBA" id="ARBA00023180"/>
    </source>
</evidence>
<feature type="transmembrane region" description="Helical" evidence="10">
    <location>
        <begin position="40"/>
        <end position="66"/>
    </location>
</feature>
<keyword evidence="5" id="KW-0297">G-protein coupled receptor</keyword>
<comment type="caution">
    <text evidence="12">The sequence shown here is derived from an EMBL/GenBank/DDBJ whole genome shotgun (WGS) entry which is preliminary data.</text>
</comment>
<evidence type="ECO:0000313" key="12">
    <source>
        <dbReference type="EMBL" id="RCN44692.1"/>
    </source>
</evidence>
<evidence type="ECO:0000256" key="2">
    <source>
        <dbReference type="ARBA" id="ARBA00022475"/>
    </source>
</evidence>
<dbReference type="PANTHER" id="PTHR24246">
    <property type="entry name" value="OLFACTORY RECEPTOR AND ADENOSINE RECEPTOR"/>
    <property type="match status" value="1"/>
</dbReference>
<dbReference type="Proteomes" id="UP000252519">
    <property type="component" value="Unassembled WGS sequence"/>
</dbReference>
<feature type="domain" description="G-protein coupled receptors family 1 profile" evidence="11">
    <location>
        <begin position="19"/>
        <end position="211"/>
    </location>
</feature>
<evidence type="ECO:0000313" key="13">
    <source>
        <dbReference type="Proteomes" id="UP000252519"/>
    </source>
</evidence>
<evidence type="ECO:0000259" key="11">
    <source>
        <dbReference type="PROSITE" id="PS50262"/>
    </source>
</evidence>
<dbReference type="OrthoDB" id="5839342at2759"/>
<dbReference type="PROSITE" id="PS50262">
    <property type="entry name" value="G_PROTEIN_RECEP_F1_2"/>
    <property type="match status" value="1"/>
</dbReference>
<feature type="transmembrane region" description="Helical" evidence="10">
    <location>
        <begin position="6"/>
        <end position="28"/>
    </location>
</feature>
<dbReference type="SUPFAM" id="SSF81321">
    <property type="entry name" value="Family A G protein-coupled receptor-like"/>
    <property type="match status" value="1"/>
</dbReference>
<dbReference type="PANTHER" id="PTHR24246:SF27">
    <property type="entry name" value="ADENOSINE RECEPTOR, ISOFORM A"/>
    <property type="match status" value="1"/>
</dbReference>
<keyword evidence="13" id="KW-1185">Reference proteome</keyword>
<dbReference type="GO" id="GO:0005886">
    <property type="term" value="C:plasma membrane"/>
    <property type="evidence" value="ECO:0007669"/>
    <property type="project" value="UniProtKB-SubCell"/>
</dbReference>
<gene>
    <name evidence="12" type="ORF">ANCCAN_09337</name>
</gene>
<dbReference type="AlphaFoldDB" id="A0A368GJY9"/>
<comment type="subcellular location">
    <subcellularLocation>
        <location evidence="1">Cell membrane</location>
        <topology evidence="1">Multi-pass membrane protein</topology>
    </subcellularLocation>
</comment>
<reference evidence="12 13" key="1">
    <citation type="submission" date="2014-10" db="EMBL/GenBank/DDBJ databases">
        <title>Draft genome of the hookworm Ancylostoma caninum.</title>
        <authorList>
            <person name="Mitreva M."/>
        </authorList>
    </citation>
    <scope>NUCLEOTIDE SEQUENCE [LARGE SCALE GENOMIC DNA]</scope>
    <source>
        <strain evidence="12 13">Baltimore</strain>
    </source>
</reference>
<keyword evidence="3 10" id="KW-0812">Transmembrane</keyword>
<keyword evidence="9" id="KW-0807">Transducer</keyword>
<protein>
    <recommendedName>
        <fullName evidence="11">G-protein coupled receptors family 1 profile domain-containing protein</fullName>
    </recommendedName>
</protein>
<feature type="transmembrane region" description="Helical" evidence="10">
    <location>
        <begin position="86"/>
        <end position="108"/>
    </location>
</feature>
<evidence type="ECO:0000256" key="4">
    <source>
        <dbReference type="ARBA" id="ARBA00022989"/>
    </source>
</evidence>
<evidence type="ECO:0000256" key="9">
    <source>
        <dbReference type="ARBA" id="ARBA00023224"/>
    </source>
</evidence>
<dbReference type="GO" id="GO:0004930">
    <property type="term" value="F:G protein-coupled receptor activity"/>
    <property type="evidence" value="ECO:0007669"/>
    <property type="project" value="UniProtKB-KW"/>
</dbReference>
<dbReference type="Gene3D" id="1.20.1070.10">
    <property type="entry name" value="Rhodopsin 7-helix transmembrane proteins"/>
    <property type="match status" value="1"/>
</dbReference>
<keyword evidence="7" id="KW-0675">Receptor</keyword>
<evidence type="ECO:0000256" key="6">
    <source>
        <dbReference type="ARBA" id="ARBA00023136"/>
    </source>
</evidence>
<dbReference type="EMBL" id="JOJR01000123">
    <property type="protein sequence ID" value="RCN44692.1"/>
    <property type="molecule type" value="Genomic_DNA"/>
</dbReference>
<accession>A0A368GJY9</accession>
<evidence type="ECO:0000256" key="10">
    <source>
        <dbReference type="SAM" id="Phobius"/>
    </source>
</evidence>
<dbReference type="InterPro" id="IPR017452">
    <property type="entry name" value="GPCR_Rhodpsn_7TM"/>
</dbReference>
<proteinExistence type="predicted"/>
<evidence type="ECO:0000256" key="5">
    <source>
        <dbReference type="ARBA" id="ARBA00023040"/>
    </source>
</evidence>
<evidence type="ECO:0000256" key="3">
    <source>
        <dbReference type="ARBA" id="ARBA00022692"/>
    </source>
</evidence>
<feature type="transmembrane region" description="Helical" evidence="10">
    <location>
        <begin position="129"/>
        <end position="149"/>
    </location>
</feature>
<feature type="transmembrane region" description="Helical" evidence="10">
    <location>
        <begin position="169"/>
        <end position="190"/>
    </location>
</feature>
<organism evidence="12 13">
    <name type="scientific">Ancylostoma caninum</name>
    <name type="common">Dog hookworm</name>
    <dbReference type="NCBI Taxonomy" id="29170"/>
    <lineage>
        <taxon>Eukaryota</taxon>
        <taxon>Metazoa</taxon>
        <taxon>Ecdysozoa</taxon>
        <taxon>Nematoda</taxon>
        <taxon>Chromadorea</taxon>
        <taxon>Rhabditida</taxon>
        <taxon>Rhabditina</taxon>
        <taxon>Rhabditomorpha</taxon>
        <taxon>Strongyloidea</taxon>
        <taxon>Ancylostomatidae</taxon>
        <taxon>Ancylostomatinae</taxon>
        <taxon>Ancylostoma</taxon>
    </lineage>
</organism>
<evidence type="ECO:0000256" key="7">
    <source>
        <dbReference type="ARBA" id="ARBA00023170"/>
    </source>
</evidence>
<keyword evidence="2" id="KW-1003">Cell membrane</keyword>